<organism evidence="4">
    <name type="scientific">Soboliphyme baturini</name>
    <dbReference type="NCBI Taxonomy" id="241478"/>
    <lineage>
        <taxon>Eukaryota</taxon>
        <taxon>Metazoa</taxon>
        <taxon>Ecdysozoa</taxon>
        <taxon>Nematoda</taxon>
        <taxon>Enoplea</taxon>
        <taxon>Dorylaimia</taxon>
        <taxon>Dioctophymatida</taxon>
        <taxon>Dioctophymatoidea</taxon>
        <taxon>Soboliphymatidae</taxon>
        <taxon>Soboliphyme</taxon>
    </lineage>
</organism>
<reference evidence="2 3" key="2">
    <citation type="submission" date="2018-11" db="EMBL/GenBank/DDBJ databases">
        <authorList>
            <consortium name="Pathogen Informatics"/>
        </authorList>
    </citation>
    <scope>NUCLEOTIDE SEQUENCE [LARGE SCALE GENOMIC DNA]</scope>
</reference>
<evidence type="ECO:0000313" key="3">
    <source>
        <dbReference type="Proteomes" id="UP000270296"/>
    </source>
</evidence>
<evidence type="ECO:0000313" key="4">
    <source>
        <dbReference type="WBParaSite" id="SBAD_0000156901-mRNA-1"/>
    </source>
</evidence>
<dbReference type="AlphaFoldDB" id="A0A183ID04"/>
<reference evidence="4" key="1">
    <citation type="submission" date="2016-06" db="UniProtKB">
        <authorList>
            <consortium name="WormBaseParasite"/>
        </authorList>
    </citation>
    <scope>IDENTIFICATION</scope>
</reference>
<dbReference type="EMBL" id="UZAM01006846">
    <property type="protein sequence ID" value="VDO94535.1"/>
    <property type="molecule type" value="Genomic_DNA"/>
</dbReference>
<feature type="compositionally biased region" description="Acidic residues" evidence="1">
    <location>
        <begin position="253"/>
        <end position="263"/>
    </location>
</feature>
<keyword evidence="3" id="KW-1185">Reference proteome</keyword>
<name>A0A183ID04_9BILA</name>
<dbReference type="WBParaSite" id="SBAD_0000156901-mRNA-1">
    <property type="protein sequence ID" value="SBAD_0000156901-mRNA-1"/>
    <property type="gene ID" value="SBAD_0000156901"/>
</dbReference>
<proteinExistence type="predicted"/>
<protein>
    <submittedName>
        <fullName evidence="4">Iwr1 domain-containing protein</fullName>
    </submittedName>
</protein>
<evidence type="ECO:0000256" key="1">
    <source>
        <dbReference type="SAM" id="MobiDB-lite"/>
    </source>
</evidence>
<dbReference type="Proteomes" id="UP000270296">
    <property type="component" value="Unassembled WGS sequence"/>
</dbReference>
<sequence>MSLVVLRVKRRLEEESLPELRVAYKKKRVETEPFLVDASNGCSETVFSLAGSVVSGSSQPLRDQIKSVLPPERISGPASVSTVVVANLVPRRGDDGNDCYLFSKNEVTMTPIEQEAAVNCGSLPGFSEDIFMNGRMHNEDHCAPFEEHQDAPILCNDQLLLRVRNLLRKLPIGDDEKMDNSELNYAYDFYVSKHSENIREPLEDGVDELSESADFLGEMISINDRNLLLFDIENDDSECDFSGSDESNRTIDYPDEESIEGEDSSSCFSDYN</sequence>
<evidence type="ECO:0000313" key="2">
    <source>
        <dbReference type="EMBL" id="VDO94535.1"/>
    </source>
</evidence>
<accession>A0A183ID04</accession>
<feature type="region of interest" description="Disordered" evidence="1">
    <location>
        <begin position="239"/>
        <end position="272"/>
    </location>
</feature>
<gene>
    <name evidence="2" type="ORF">SBAD_LOCUS1498</name>
</gene>